<accession>A0AAE1CK44</accession>
<organism evidence="2 3">
    <name type="scientific">Elysia crispata</name>
    <name type="common">lettuce slug</name>
    <dbReference type="NCBI Taxonomy" id="231223"/>
    <lineage>
        <taxon>Eukaryota</taxon>
        <taxon>Metazoa</taxon>
        <taxon>Spiralia</taxon>
        <taxon>Lophotrochozoa</taxon>
        <taxon>Mollusca</taxon>
        <taxon>Gastropoda</taxon>
        <taxon>Heterobranchia</taxon>
        <taxon>Euthyneura</taxon>
        <taxon>Panpulmonata</taxon>
        <taxon>Sacoglossa</taxon>
        <taxon>Placobranchoidea</taxon>
        <taxon>Plakobranchidae</taxon>
        <taxon>Elysia</taxon>
    </lineage>
</organism>
<keyword evidence="3" id="KW-1185">Reference proteome</keyword>
<feature type="compositionally biased region" description="Polar residues" evidence="1">
    <location>
        <begin position="1"/>
        <end position="13"/>
    </location>
</feature>
<evidence type="ECO:0000313" key="2">
    <source>
        <dbReference type="EMBL" id="KAK3700815.1"/>
    </source>
</evidence>
<reference evidence="2" key="1">
    <citation type="journal article" date="2023" name="G3 (Bethesda)">
        <title>A reference genome for the long-term kleptoplast-retaining sea slug Elysia crispata morphotype clarki.</title>
        <authorList>
            <person name="Eastman K.E."/>
            <person name="Pendleton A.L."/>
            <person name="Shaikh M.A."/>
            <person name="Suttiyut T."/>
            <person name="Ogas R."/>
            <person name="Tomko P."/>
            <person name="Gavelis G."/>
            <person name="Widhalm J.R."/>
            <person name="Wisecaver J.H."/>
        </authorList>
    </citation>
    <scope>NUCLEOTIDE SEQUENCE</scope>
    <source>
        <strain evidence="2">ECLA1</strain>
    </source>
</reference>
<dbReference type="Proteomes" id="UP001283361">
    <property type="component" value="Unassembled WGS sequence"/>
</dbReference>
<gene>
    <name evidence="2" type="ORF">RRG08_011572</name>
</gene>
<dbReference type="EMBL" id="JAWDGP010007902">
    <property type="protein sequence ID" value="KAK3700815.1"/>
    <property type="molecule type" value="Genomic_DNA"/>
</dbReference>
<comment type="caution">
    <text evidence="2">The sequence shown here is derived from an EMBL/GenBank/DDBJ whole genome shotgun (WGS) entry which is preliminary data.</text>
</comment>
<sequence length="85" mass="9539">MSPTVDSSLSLHPQESRHTRRAAFTLRNRQINNNSLSVVETGRSCSCVPAMCFGTGSTIQLKLFMAQSYTEHSSTTLRYRIHYTA</sequence>
<evidence type="ECO:0000256" key="1">
    <source>
        <dbReference type="SAM" id="MobiDB-lite"/>
    </source>
</evidence>
<proteinExistence type="predicted"/>
<protein>
    <submittedName>
        <fullName evidence="2">Uncharacterized protein</fullName>
    </submittedName>
</protein>
<dbReference type="AlphaFoldDB" id="A0AAE1CK44"/>
<feature type="region of interest" description="Disordered" evidence="1">
    <location>
        <begin position="1"/>
        <end position="23"/>
    </location>
</feature>
<name>A0AAE1CK44_9GAST</name>
<evidence type="ECO:0000313" key="3">
    <source>
        <dbReference type="Proteomes" id="UP001283361"/>
    </source>
</evidence>